<dbReference type="OrthoDB" id="21513at2759"/>
<dbReference type="InterPro" id="IPR010684">
    <property type="entry name" value="RNA_pol_II_trans_fac_SIII_A"/>
</dbReference>
<dbReference type="GO" id="GO:0006368">
    <property type="term" value="P:transcription elongation by RNA polymerase II"/>
    <property type="evidence" value="ECO:0007669"/>
    <property type="project" value="InterPro"/>
</dbReference>
<evidence type="ECO:0000256" key="1">
    <source>
        <dbReference type="SAM" id="MobiDB-lite"/>
    </source>
</evidence>
<keyword evidence="3" id="KW-1185">Reference proteome</keyword>
<evidence type="ECO:0008006" key="4">
    <source>
        <dbReference type="Google" id="ProtNLM"/>
    </source>
</evidence>
<comment type="caution">
    <text evidence="2">The sequence shown here is derived from an EMBL/GenBank/DDBJ whole genome shotgun (WGS) entry which is preliminary data.</text>
</comment>
<evidence type="ECO:0000313" key="3">
    <source>
        <dbReference type="Proteomes" id="UP000829196"/>
    </source>
</evidence>
<feature type="compositionally biased region" description="Low complexity" evidence="1">
    <location>
        <begin position="213"/>
        <end position="229"/>
    </location>
</feature>
<dbReference type="GO" id="GO:0070449">
    <property type="term" value="C:elongin complex"/>
    <property type="evidence" value="ECO:0007669"/>
    <property type="project" value="InterPro"/>
</dbReference>
<dbReference type="SMR" id="A0A8T3AH23"/>
<dbReference type="EMBL" id="JAGYWB010000016">
    <property type="protein sequence ID" value="KAI0495458.1"/>
    <property type="molecule type" value="Genomic_DNA"/>
</dbReference>
<organism evidence="2 3">
    <name type="scientific">Dendrobium nobile</name>
    <name type="common">Orchid</name>
    <dbReference type="NCBI Taxonomy" id="94219"/>
    <lineage>
        <taxon>Eukaryota</taxon>
        <taxon>Viridiplantae</taxon>
        <taxon>Streptophyta</taxon>
        <taxon>Embryophyta</taxon>
        <taxon>Tracheophyta</taxon>
        <taxon>Spermatophyta</taxon>
        <taxon>Magnoliopsida</taxon>
        <taxon>Liliopsida</taxon>
        <taxon>Asparagales</taxon>
        <taxon>Orchidaceae</taxon>
        <taxon>Epidendroideae</taxon>
        <taxon>Malaxideae</taxon>
        <taxon>Dendrobiinae</taxon>
        <taxon>Dendrobium</taxon>
    </lineage>
</organism>
<feature type="region of interest" description="Disordered" evidence="1">
    <location>
        <begin position="193"/>
        <end position="229"/>
    </location>
</feature>
<dbReference type="AlphaFoldDB" id="A0A8T3AH23"/>
<proteinExistence type="predicted"/>
<accession>A0A8T3AH23</accession>
<dbReference type="PANTHER" id="PTHR47543">
    <property type="entry name" value="OS08G0169600 PROTEIN"/>
    <property type="match status" value="1"/>
</dbReference>
<protein>
    <recommendedName>
        <fullName evidence="4">Elongin-A</fullName>
    </recommendedName>
</protein>
<dbReference type="Gene3D" id="6.10.250.3180">
    <property type="match status" value="1"/>
</dbReference>
<dbReference type="Proteomes" id="UP000829196">
    <property type="component" value="Unassembled WGS sequence"/>
</dbReference>
<name>A0A8T3AH23_DENNO</name>
<gene>
    <name evidence="2" type="ORF">KFK09_021759</name>
</gene>
<evidence type="ECO:0000313" key="2">
    <source>
        <dbReference type="EMBL" id="KAI0495458.1"/>
    </source>
</evidence>
<reference evidence="2" key="1">
    <citation type="journal article" date="2022" name="Front. Genet.">
        <title>Chromosome-Scale Assembly of the Dendrobium nobile Genome Provides Insights Into the Molecular Mechanism of the Biosynthesis of the Medicinal Active Ingredient of Dendrobium.</title>
        <authorList>
            <person name="Xu Q."/>
            <person name="Niu S.-C."/>
            <person name="Li K.-L."/>
            <person name="Zheng P.-J."/>
            <person name="Zhang X.-J."/>
            <person name="Jia Y."/>
            <person name="Liu Y."/>
            <person name="Niu Y.-X."/>
            <person name="Yu L.-H."/>
            <person name="Chen D.-F."/>
            <person name="Zhang G.-Q."/>
        </authorList>
    </citation>
    <scope>NUCLEOTIDE SEQUENCE</scope>
    <source>
        <tissue evidence="2">Leaf</tissue>
    </source>
</reference>
<dbReference type="PANTHER" id="PTHR47543:SF2">
    <property type="entry name" value="RNA POLYMERASE II TRANSCRIPTION FACTOR SIII SUBUNIT A"/>
    <property type="match status" value="1"/>
</dbReference>
<sequence>MAMSREAPSLVKLCVGTVIANLRYVGDVSGVDLHLLKDILPHCTMDQLICIENSTQDVDLSPVTNDLWKRFYEQQFGEENMMLVVKRMKQKRVVFKWKKLYEAKIKEREVFRSKSVERLKQRYEEELAKKQSKKIQICSKIPPSGNKRNFSSVSSSYKVSHIKGNLMKKAKLEYLKSREACIHASMRKNFEHRKSLPSQSLPNSSKSINCLGKNSASTSKLSKSFSTRG</sequence>
<feature type="compositionally biased region" description="Polar residues" evidence="1">
    <location>
        <begin position="196"/>
        <end position="208"/>
    </location>
</feature>
<dbReference type="Pfam" id="PF06881">
    <property type="entry name" value="Elongin_A"/>
    <property type="match status" value="1"/>
</dbReference>